<organism evidence="2">
    <name type="scientific">uncultured Solirubrobacteraceae bacterium</name>
    <dbReference type="NCBI Taxonomy" id="1162706"/>
    <lineage>
        <taxon>Bacteria</taxon>
        <taxon>Bacillati</taxon>
        <taxon>Actinomycetota</taxon>
        <taxon>Thermoleophilia</taxon>
        <taxon>Solirubrobacterales</taxon>
        <taxon>Solirubrobacteraceae</taxon>
        <taxon>environmental samples</taxon>
    </lineage>
</organism>
<reference evidence="2" key="1">
    <citation type="submission" date="2020-02" db="EMBL/GenBank/DDBJ databases">
        <authorList>
            <person name="Meier V. D."/>
        </authorList>
    </citation>
    <scope>NUCLEOTIDE SEQUENCE</scope>
    <source>
        <strain evidence="2">AVDCRST_MAG85</strain>
    </source>
</reference>
<sequence>CDSVRVPVRRASSWWRCFRSWSSSPRVCGRPRCAVRRCGRARRRRAREHAHPRSEPTSTGLRFACFRRGCVPARACSSPTPTERSRSGSPSASSRETRSCGWQSTEHASRTSG</sequence>
<protein>
    <submittedName>
        <fullName evidence="2">Uncharacterized protein</fullName>
    </submittedName>
</protein>
<dbReference type="EMBL" id="CADCVT010000434">
    <property type="protein sequence ID" value="CAA9533047.1"/>
    <property type="molecule type" value="Genomic_DNA"/>
</dbReference>
<gene>
    <name evidence="2" type="ORF">AVDCRST_MAG85-3848</name>
</gene>
<proteinExistence type="predicted"/>
<feature type="non-terminal residue" evidence="2">
    <location>
        <position position="1"/>
    </location>
</feature>
<feature type="region of interest" description="Disordered" evidence="1">
    <location>
        <begin position="73"/>
        <end position="113"/>
    </location>
</feature>
<name>A0A6J4TXM7_9ACTN</name>
<feature type="compositionally biased region" description="Polar residues" evidence="1">
    <location>
        <begin position="100"/>
        <end position="113"/>
    </location>
</feature>
<feature type="non-terminal residue" evidence="2">
    <location>
        <position position="113"/>
    </location>
</feature>
<evidence type="ECO:0000313" key="2">
    <source>
        <dbReference type="EMBL" id="CAA9533047.1"/>
    </source>
</evidence>
<accession>A0A6J4TXM7</accession>
<dbReference type="AlphaFoldDB" id="A0A6J4TXM7"/>
<evidence type="ECO:0000256" key="1">
    <source>
        <dbReference type="SAM" id="MobiDB-lite"/>
    </source>
</evidence>